<dbReference type="PANTHER" id="PTHR30026">
    <property type="entry name" value="OUTER MEMBRANE PROTEIN TOLC"/>
    <property type="match status" value="1"/>
</dbReference>
<dbReference type="InterPro" id="IPR010130">
    <property type="entry name" value="T1SS_OMP_TolC"/>
</dbReference>
<dbReference type="Pfam" id="PF02321">
    <property type="entry name" value="OEP"/>
    <property type="match status" value="2"/>
</dbReference>
<comment type="subcellular location">
    <subcellularLocation>
        <location evidence="1">Cell outer membrane</location>
    </subcellularLocation>
</comment>
<keyword evidence="10" id="KW-1185">Reference proteome</keyword>
<sequence length="515" mass="56172">MKRSDCSESRGRQLRPLKTYFTAALRAPIATALKAPLAAALLGLGAMQAQADTLWEIYLQALDNDQQLAADRAAYHAGLEAKNLGRSALLPQINASAEVNRTKTDFDTIGTQFDDLFGLVDTRTVGDSDVDGRIYSARLDQAIFDMPAWFGYKQGKKVSEQAAAEFSANQQEMMLRVATAYFDVLRAHDVLEAAIAEEEALAKQLEQTQQRFEVGLTAITDVYDSQAAYDSAVARRLTAQDNLLSNFDALSVLTGTHHDNVAPLVQSFKVAPPEPVERAAWVDFALANNFDLKAARLAADGARYGARAAASEHLPTLTGSVTYRNLEEDGDTSSTLTFPTLGREERSSQPVDTSRETTIAAITLEMPIYTGGRLSASRREARNQAFQAEDLSNLAERDTVQNTRTLHRAVVTDVSRVRAREQAVISARSALDATRAGYEVGTRNIVDVLLAQRTLFQNQTDYANALYDYILNTLSLKRVAGLLAPDDLQQLEVKLNPAVPVTRVAEASATAAPVK</sequence>
<keyword evidence="3" id="KW-0813">Transport</keyword>
<keyword evidence="6" id="KW-0472">Membrane</keyword>
<feature type="region of interest" description="Disordered" evidence="8">
    <location>
        <begin position="328"/>
        <end position="354"/>
    </location>
</feature>
<evidence type="ECO:0000256" key="2">
    <source>
        <dbReference type="ARBA" id="ARBA00007613"/>
    </source>
</evidence>
<dbReference type="SUPFAM" id="SSF56954">
    <property type="entry name" value="Outer membrane efflux proteins (OEP)"/>
    <property type="match status" value="1"/>
</dbReference>
<comment type="similarity">
    <text evidence="2">Belongs to the outer membrane factor (OMF) (TC 1.B.17) family.</text>
</comment>
<evidence type="ECO:0000256" key="7">
    <source>
        <dbReference type="ARBA" id="ARBA00023237"/>
    </source>
</evidence>
<evidence type="ECO:0000313" key="9">
    <source>
        <dbReference type="EMBL" id="MFC6633263.1"/>
    </source>
</evidence>
<dbReference type="RefSeq" id="WP_193189263.1">
    <property type="nucleotide sequence ID" value="NZ_JBHSVR010000001.1"/>
</dbReference>
<dbReference type="InterPro" id="IPR003423">
    <property type="entry name" value="OMP_efflux"/>
</dbReference>
<name>A0ABW1YLI4_9GAMM</name>
<accession>A0ABW1YLI4</accession>
<dbReference type="EMBL" id="JBHSVR010000001">
    <property type="protein sequence ID" value="MFC6633263.1"/>
    <property type="molecule type" value="Genomic_DNA"/>
</dbReference>
<dbReference type="Gene3D" id="1.20.1600.10">
    <property type="entry name" value="Outer membrane efflux proteins (OEP)"/>
    <property type="match status" value="1"/>
</dbReference>
<comment type="caution">
    <text evidence="9">The sequence shown here is derived from an EMBL/GenBank/DDBJ whole genome shotgun (WGS) entry which is preliminary data.</text>
</comment>
<evidence type="ECO:0000256" key="5">
    <source>
        <dbReference type="ARBA" id="ARBA00022692"/>
    </source>
</evidence>
<dbReference type="PANTHER" id="PTHR30026:SF20">
    <property type="entry name" value="OUTER MEMBRANE PROTEIN TOLC"/>
    <property type="match status" value="1"/>
</dbReference>
<dbReference type="NCBIfam" id="TIGR01844">
    <property type="entry name" value="type_I_sec_TolC"/>
    <property type="match status" value="1"/>
</dbReference>
<evidence type="ECO:0000256" key="6">
    <source>
        <dbReference type="ARBA" id="ARBA00023136"/>
    </source>
</evidence>
<evidence type="ECO:0000256" key="3">
    <source>
        <dbReference type="ARBA" id="ARBA00022448"/>
    </source>
</evidence>
<keyword evidence="5" id="KW-0812">Transmembrane</keyword>
<evidence type="ECO:0000256" key="4">
    <source>
        <dbReference type="ARBA" id="ARBA00022452"/>
    </source>
</evidence>
<gene>
    <name evidence="9" type="ORF">ACFQBM_08230</name>
</gene>
<evidence type="ECO:0000256" key="8">
    <source>
        <dbReference type="SAM" id="MobiDB-lite"/>
    </source>
</evidence>
<reference evidence="10" key="1">
    <citation type="journal article" date="2019" name="Int. J. Syst. Evol. Microbiol.">
        <title>The Global Catalogue of Microorganisms (GCM) 10K type strain sequencing project: providing services to taxonomists for standard genome sequencing and annotation.</title>
        <authorList>
            <consortium name="The Broad Institute Genomics Platform"/>
            <consortium name="The Broad Institute Genome Sequencing Center for Infectious Disease"/>
            <person name="Wu L."/>
            <person name="Ma J."/>
        </authorList>
    </citation>
    <scope>NUCLEOTIDE SEQUENCE [LARGE SCALE GENOMIC DNA]</scope>
    <source>
        <strain evidence="10">CGMCC 1.13718</strain>
    </source>
</reference>
<organism evidence="9 10">
    <name type="scientific">Microbulbifer taiwanensis</name>
    <dbReference type="NCBI Taxonomy" id="986746"/>
    <lineage>
        <taxon>Bacteria</taxon>
        <taxon>Pseudomonadati</taxon>
        <taxon>Pseudomonadota</taxon>
        <taxon>Gammaproteobacteria</taxon>
        <taxon>Cellvibrionales</taxon>
        <taxon>Microbulbiferaceae</taxon>
        <taxon>Microbulbifer</taxon>
    </lineage>
</organism>
<evidence type="ECO:0000256" key="1">
    <source>
        <dbReference type="ARBA" id="ARBA00004442"/>
    </source>
</evidence>
<keyword evidence="7" id="KW-0998">Cell outer membrane</keyword>
<protein>
    <submittedName>
        <fullName evidence="9">TolC family outer membrane protein</fullName>
    </submittedName>
</protein>
<keyword evidence="4" id="KW-1134">Transmembrane beta strand</keyword>
<dbReference type="InterPro" id="IPR051906">
    <property type="entry name" value="TolC-like"/>
</dbReference>
<dbReference type="Proteomes" id="UP001596425">
    <property type="component" value="Unassembled WGS sequence"/>
</dbReference>
<proteinExistence type="inferred from homology"/>
<evidence type="ECO:0000313" key="10">
    <source>
        <dbReference type="Proteomes" id="UP001596425"/>
    </source>
</evidence>